<proteinExistence type="predicted"/>
<dbReference type="PANTHER" id="PTHR47152">
    <property type="entry name" value="SLR2084 PROTEIN-RELATED"/>
    <property type="match status" value="1"/>
</dbReference>
<organism evidence="2 3">
    <name type="scientific">Alienimonas californiensis</name>
    <dbReference type="NCBI Taxonomy" id="2527989"/>
    <lineage>
        <taxon>Bacteria</taxon>
        <taxon>Pseudomonadati</taxon>
        <taxon>Planctomycetota</taxon>
        <taxon>Planctomycetia</taxon>
        <taxon>Planctomycetales</taxon>
        <taxon>Planctomycetaceae</taxon>
        <taxon>Alienimonas</taxon>
    </lineage>
</organism>
<dbReference type="NCBIfam" id="TIGR01643">
    <property type="entry name" value="YD_repeat_2x"/>
    <property type="match status" value="1"/>
</dbReference>
<feature type="domain" description="Putative restriction endonuclease" evidence="1">
    <location>
        <begin position="36"/>
        <end position="184"/>
    </location>
</feature>
<dbReference type="KEGG" id="acaf:CA12_31490"/>
<dbReference type="CDD" id="cd06260">
    <property type="entry name" value="DUF820-like"/>
    <property type="match status" value="1"/>
</dbReference>
<accession>A0A517PCC5</accession>
<dbReference type="OrthoDB" id="275506at2"/>
<reference evidence="2 3" key="1">
    <citation type="submission" date="2019-02" db="EMBL/GenBank/DDBJ databases">
        <title>Deep-cultivation of Planctomycetes and their phenomic and genomic characterization uncovers novel biology.</title>
        <authorList>
            <person name="Wiegand S."/>
            <person name="Jogler M."/>
            <person name="Boedeker C."/>
            <person name="Pinto D."/>
            <person name="Vollmers J."/>
            <person name="Rivas-Marin E."/>
            <person name="Kohn T."/>
            <person name="Peeters S.H."/>
            <person name="Heuer A."/>
            <person name="Rast P."/>
            <person name="Oberbeckmann S."/>
            <person name="Bunk B."/>
            <person name="Jeske O."/>
            <person name="Meyerdierks A."/>
            <person name="Storesund J.E."/>
            <person name="Kallscheuer N."/>
            <person name="Luecker S."/>
            <person name="Lage O.M."/>
            <person name="Pohl T."/>
            <person name="Merkel B.J."/>
            <person name="Hornburger P."/>
            <person name="Mueller R.-W."/>
            <person name="Bruemmer F."/>
            <person name="Labrenz M."/>
            <person name="Spormann A.M."/>
            <person name="Op den Camp H."/>
            <person name="Overmann J."/>
            <person name="Amann R."/>
            <person name="Jetten M.S.M."/>
            <person name="Mascher T."/>
            <person name="Medema M.H."/>
            <person name="Devos D.P."/>
            <person name="Kaster A.-K."/>
            <person name="Ovreas L."/>
            <person name="Rohde M."/>
            <person name="Galperin M.Y."/>
            <person name="Jogler C."/>
        </authorList>
    </citation>
    <scope>NUCLEOTIDE SEQUENCE [LARGE SCALE GENOMIC DNA]</scope>
    <source>
        <strain evidence="2 3">CA12</strain>
    </source>
</reference>
<dbReference type="Gene3D" id="3.90.1570.10">
    <property type="entry name" value="tt1808, chain A"/>
    <property type="match status" value="1"/>
</dbReference>
<evidence type="ECO:0000313" key="3">
    <source>
        <dbReference type="Proteomes" id="UP000318741"/>
    </source>
</evidence>
<dbReference type="InterPro" id="IPR006530">
    <property type="entry name" value="YD"/>
</dbReference>
<protein>
    <recommendedName>
        <fullName evidence="1">Putative restriction endonuclease domain-containing protein</fullName>
    </recommendedName>
</protein>
<sequence length="224" mass="24170">MFPAAPAAPPAPPQQTARRLVPPLVLRGVSWRSYRELRDDPGNERVRLTYDAASRRLEISVPGKRHENVAELLGYFVAAFGRIRRLNIIPVGSTTWRKADVGGAEGDKAFYVGRSAADLALNGNFPDLDGGDVPPDLVLEVDVTSPGVEKLPIYAGLGVPEVWTWENDVVVARRLGDGGYRVVADSVELPGFPLAFAAELVATRADAATFELEEAFAAHLRADG</sequence>
<dbReference type="RefSeq" id="WP_145359946.1">
    <property type="nucleotide sequence ID" value="NZ_CP036265.1"/>
</dbReference>
<dbReference type="Proteomes" id="UP000318741">
    <property type="component" value="Chromosome"/>
</dbReference>
<dbReference type="InterPro" id="IPR008538">
    <property type="entry name" value="Uma2"/>
</dbReference>
<dbReference type="EMBL" id="CP036265">
    <property type="protein sequence ID" value="QDT17038.1"/>
    <property type="molecule type" value="Genomic_DNA"/>
</dbReference>
<dbReference type="Pfam" id="PF05685">
    <property type="entry name" value="Uma2"/>
    <property type="match status" value="1"/>
</dbReference>
<dbReference type="InterPro" id="IPR012296">
    <property type="entry name" value="Nuclease_put_TT1808"/>
</dbReference>
<evidence type="ECO:0000313" key="2">
    <source>
        <dbReference type="EMBL" id="QDT17038.1"/>
    </source>
</evidence>
<keyword evidence="3" id="KW-1185">Reference proteome</keyword>
<dbReference type="SUPFAM" id="SSF52980">
    <property type="entry name" value="Restriction endonuclease-like"/>
    <property type="match status" value="1"/>
</dbReference>
<dbReference type="AlphaFoldDB" id="A0A517PCC5"/>
<name>A0A517PCC5_9PLAN</name>
<evidence type="ECO:0000259" key="1">
    <source>
        <dbReference type="Pfam" id="PF05685"/>
    </source>
</evidence>
<gene>
    <name evidence="2" type="ORF">CA12_31490</name>
</gene>
<dbReference type="InterPro" id="IPR011335">
    <property type="entry name" value="Restrct_endonuc-II-like"/>
</dbReference>